<evidence type="ECO:0000313" key="2">
    <source>
        <dbReference type="EMBL" id="MEE1883704.1"/>
    </source>
</evidence>
<keyword evidence="5" id="KW-1185">Reference proteome</keyword>
<evidence type="ECO:0000256" key="1">
    <source>
        <dbReference type="SAM" id="Phobius"/>
    </source>
</evidence>
<gene>
    <name evidence="3" type="ORF">SAMN05216230_1264</name>
    <name evidence="2" type="ORF">V0R55_26430</name>
</gene>
<dbReference type="RefSeq" id="WP_094012625.1">
    <property type="nucleotide sequence ID" value="NZ_CP128543.1"/>
</dbReference>
<feature type="transmembrane region" description="Helical" evidence="1">
    <location>
        <begin position="6"/>
        <end position="22"/>
    </location>
</feature>
<feature type="transmembrane region" description="Helical" evidence="1">
    <location>
        <begin position="75"/>
        <end position="94"/>
    </location>
</feature>
<reference evidence="2 5" key="2">
    <citation type="submission" date="2024-01" db="EMBL/GenBank/DDBJ databases">
        <title>Unpublished Manusciprt.</title>
        <authorList>
            <person name="Duman M."/>
            <person name="Valdes E.G."/>
            <person name="Ajmi N."/>
            <person name="Altun S."/>
            <person name="Saticioglu I.B."/>
        </authorList>
    </citation>
    <scope>NUCLEOTIDE SEQUENCE [LARGE SCALE GENOMIC DNA]</scope>
    <source>
        <strain evidence="2 5">139P</strain>
    </source>
</reference>
<keyword evidence="1" id="KW-1133">Transmembrane helix</keyword>
<proteinExistence type="predicted"/>
<feature type="transmembrane region" description="Helical" evidence="1">
    <location>
        <begin position="27"/>
        <end position="45"/>
    </location>
</feature>
<accession>A0A1H9UM58</accession>
<reference evidence="3 4" key="1">
    <citation type="submission" date="2016-10" db="EMBL/GenBank/DDBJ databases">
        <authorList>
            <person name="de Groot N.N."/>
        </authorList>
    </citation>
    <scope>NUCLEOTIDE SEQUENCE [LARGE SCALE GENOMIC DNA]</scope>
    <source>
        <strain evidence="3 4">LMG 27941</strain>
    </source>
</reference>
<dbReference type="Proteomes" id="UP000199221">
    <property type="component" value="Unassembled WGS sequence"/>
</dbReference>
<protein>
    <submittedName>
        <fullName evidence="3">Uncharacterized protein</fullName>
    </submittedName>
</protein>
<dbReference type="GeneID" id="93678121"/>
<feature type="transmembrane region" description="Helical" evidence="1">
    <location>
        <begin position="100"/>
        <end position="118"/>
    </location>
</feature>
<feature type="transmembrane region" description="Helical" evidence="1">
    <location>
        <begin position="158"/>
        <end position="175"/>
    </location>
</feature>
<feature type="transmembrane region" description="Helical" evidence="1">
    <location>
        <begin position="187"/>
        <end position="209"/>
    </location>
</feature>
<dbReference type="EMBL" id="JAZDQQ010000046">
    <property type="protein sequence ID" value="MEE1883704.1"/>
    <property type="molecule type" value="Genomic_DNA"/>
</dbReference>
<organism evidence="3 4">
    <name type="scientific">Pseudomonas soli</name>
    <dbReference type="NCBI Taxonomy" id="1306993"/>
    <lineage>
        <taxon>Bacteria</taxon>
        <taxon>Pseudomonadati</taxon>
        <taxon>Pseudomonadota</taxon>
        <taxon>Gammaproteobacteria</taxon>
        <taxon>Pseudomonadales</taxon>
        <taxon>Pseudomonadaceae</taxon>
        <taxon>Pseudomonas</taxon>
    </lineage>
</organism>
<sequence length="253" mass="28852">MPNTLLLMLVLFAVLLLVAELFRRYRLVGLTFFVLALPALLVPNANLFMRIKTISVLLPMCFLAYARYRPKIEGFIYKLIYLVIVLNIIEASVIDWQTGNVLNIVAAVGLILCLPYSRQHWEISGRHSDFVVRVPAYWPYLYTTWNLCFLYSARITTFGYALPLLLAPVAYALLLRRSDLYFQARAYTFGFYLFVRTIAGDAPLMNLPAFDLTTWYSPDAALIWSVVNVIFTGACLYSYGASRKKNKAIEQGV</sequence>
<keyword evidence="1" id="KW-0812">Transmembrane</keyword>
<dbReference type="Proteomes" id="UP001329505">
    <property type="component" value="Unassembled WGS sequence"/>
</dbReference>
<dbReference type="EMBL" id="FOEQ01000026">
    <property type="protein sequence ID" value="SES10545.1"/>
    <property type="molecule type" value="Genomic_DNA"/>
</dbReference>
<keyword evidence="1" id="KW-0472">Membrane</keyword>
<evidence type="ECO:0000313" key="4">
    <source>
        <dbReference type="Proteomes" id="UP000199221"/>
    </source>
</evidence>
<dbReference type="AlphaFoldDB" id="A0A1H9UM58"/>
<feature type="transmembrane region" description="Helical" evidence="1">
    <location>
        <begin position="221"/>
        <end position="239"/>
    </location>
</feature>
<evidence type="ECO:0000313" key="3">
    <source>
        <dbReference type="EMBL" id="SES10545.1"/>
    </source>
</evidence>
<evidence type="ECO:0000313" key="5">
    <source>
        <dbReference type="Proteomes" id="UP001329505"/>
    </source>
</evidence>
<name>A0A1H9UM58_9PSED</name>